<dbReference type="GO" id="GO:0003700">
    <property type="term" value="F:DNA-binding transcription factor activity"/>
    <property type="evidence" value="ECO:0007669"/>
    <property type="project" value="InterPro"/>
</dbReference>
<evidence type="ECO:0000259" key="1">
    <source>
        <dbReference type="Pfam" id="PF04545"/>
    </source>
</evidence>
<dbReference type="Pfam" id="PF04545">
    <property type="entry name" value="Sigma70_r4"/>
    <property type="match status" value="1"/>
</dbReference>
<organism evidence="2">
    <name type="scientific">marine sediment metagenome</name>
    <dbReference type="NCBI Taxonomy" id="412755"/>
    <lineage>
        <taxon>unclassified sequences</taxon>
        <taxon>metagenomes</taxon>
        <taxon>ecological metagenomes</taxon>
    </lineage>
</organism>
<dbReference type="InterPro" id="IPR000943">
    <property type="entry name" value="RNA_pol_sigma70"/>
</dbReference>
<dbReference type="SUPFAM" id="SSF88659">
    <property type="entry name" value="Sigma3 and sigma4 domains of RNA polymerase sigma factors"/>
    <property type="match status" value="1"/>
</dbReference>
<name>X1I1T6_9ZZZZ</name>
<gene>
    <name evidence="2" type="ORF">S03H2_52050</name>
</gene>
<dbReference type="PRINTS" id="PR00046">
    <property type="entry name" value="SIGMA70FCT"/>
</dbReference>
<dbReference type="InterPro" id="IPR050239">
    <property type="entry name" value="Sigma-70_RNA_pol_init_factors"/>
</dbReference>
<reference evidence="2" key="1">
    <citation type="journal article" date="2014" name="Front. Microbiol.">
        <title>High frequency of phylogenetically diverse reductive dehalogenase-homologous genes in deep subseafloor sedimentary metagenomes.</title>
        <authorList>
            <person name="Kawai M."/>
            <person name="Futagami T."/>
            <person name="Toyoda A."/>
            <person name="Takaki Y."/>
            <person name="Nishi S."/>
            <person name="Hori S."/>
            <person name="Arai W."/>
            <person name="Tsubouchi T."/>
            <person name="Morono Y."/>
            <person name="Uchiyama I."/>
            <person name="Ito T."/>
            <person name="Fujiyama A."/>
            <person name="Inagaki F."/>
            <person name="Takami H."/>
        </authorList>
    </citation>
    <scope>NUCLEOTIDE SEQUENCE</scope>
    <source>
        <strain evidence="2">Expedition CK06-06</strain>
    </source>
</reference>
<feature type="domain" description="RNA polymerase sigma-70 region 4" evidence="1">
    <location>
        <begin position="41"/>
        <end position="80"/>
    </location>
</feature>
<dbReference type="InterPro" id="IPR007630">
    <property type="entry name" value="RNA_pol_sigma70_r4"/>
</dbReference>
<dbReference type="EMBL" id="BARU01033054">
    <property type="protein sequence ID" value="GAH63280.1"/>
    <property type="molecule type" value="Genomic_DNA"/>
</dbReference>
<protein>
    <recommendedName>
        <fullName evidence="1">RNA polymerase sigma-70 region 4 domain-containing protein</fullName>
    </recommendedName>
</protein>
<proteinExistence type="predicted"/>
<dbReference type="InterPro" id="IPR013324">
    <property type="entry name" value="RNA_pol_sigma_r3/r4-like"/>
</dbReference>
<dbReference type="InterPro" id="IPR036388">
    <property type="entry name" value="WH-like_DNA-bd_sf"/>
</dbReference>
<dbReference type="AlphaFoldDB" id="X1I1T6"/>
<feature type="non-terminal residue" evidence="2">
    <location>
        <position position="1"/>
    </location>
</feature>
<dbReference type="GO" id="GO:0006352">
    <property type="term" value="P:DNA-templated transcription initiation"/>
    <property type="evidence" value="ECO:0007669"/>
    <property type="project" value="InterPro"/>
</dbReference>
<evidence type="ECO:0000313" key="2">
    <source>
        <dbReference type="EMBL" id="GAH63280.1"/>
    </source>
</evidence>
<dbReference type="PANTHER" id="PTHR30603">
    <property type="entry name" value="RNA POLYMERASE SIGMA FACTOR RPO"/>
    <property type="match status" value="1"/>
</dbReference>
<dbReference type="PANTHER" id="PTHR30603:SF47">
    <property type="entry name" value="RNA POLYMERASE SIGMA FACTOR SIGD, CHLOROPLASTIC"/>
    <property type="match status" value="1"/>
</dbReference>
<sequence>FLSSKYFDENIEIGDRIKDDITPSVEYQIIKNSIEQQIRNLLDKLDEKEAIVIKLRFGLDDDRPRTLQEIGDKLKLTRTRTYNLVVNSHPLCRLSYRGADLQ</sequence>
<comment type="caution">
    <text evidence="2">The sequence shown here is derived from an EMBL/GenBank/DDBJ whole genome shotgun (WGS) entry which is preliminary data.</text>
</comment>
<dbReference type="Gene3D" id="1.10.10.10">
    <property type="entry name" value="Winged helix-like DNA-binding domain superfamily/Winged helix DNA-binding domain"/>
    <property type="match status" value="1"/>
</dbReference>
<accession>X1I1T6</accession>